<dbReference type="InterPro" id="IPR001932">
    <property type="entry name" value="PPM-type_phosphatase-like_dom"/>
</dbReference>
<feature type="domain" description="PPM-type phosphatase" evidence="2">
    <location>
        <begin position="176"/>
        <end position="390"/>
    </location>
</feature>
<dbReference type="Pfam" id="PF07228">
    <property type="entry name" value="SpoIIE"/>
    <property type="match status" value="1"/>
</dbReference>
<dbReference type="PANTHER" id="PTHR43156:SF2">
    <property type="entry name" value="STAGE II SPORULATION PROTEIN E"/>
    <property type="match status" value="1"/>
</dbReference>
<dbReference type="AlphaFoldDB" id="A0A849SLD9"/>
<evidence type="ECO:0000313" key="4">
    <source>
        <dbReference type="Proteomes" id="UP000580839"/>
    </source>
</evidence>
<proteinExistence type="predicted"/>
<dbReference type="Gene3D" id="3.60.40.10">
    <property type="entry name" value="PPM-type phosphatase domain"/>
    <property type="match status" value="1"/>
</dbReference>
<evidence type="ECO:0000256" key="1">
    <source>
        <dbReference type="ARBA" id="ARBA00022801"/>
    </source>
</evidence>
<dbReference type="PANTHER" id="PTHR43156">
    <property type="entry name" value="STAGE II SPORULATION PROTEIN E-RELATED"/>
    <property type="match status" value="1"/>
</dbReference>
<name>A0A849SLD9_UNCEI</name>
<dbReference type="Proteomes" id="UP000580839">
    <property type="component" value="Unassembled WGS sequence"/>
</dbReference>
<protein>
    <submittedName>
        <fullName evidence="3">PP2C family protein-serine/threonine phosphatase</fullName>
    </submittedName>
</protein>
<dbReference type="GO" id="GO:0016791">
    <property type="term" value="F:phosphatase activity"/>
    <property type="evidence" value="ECO:0007669"/>
    <property type="project" value="TreeGrafter"/>
</dbReference>
<evidence type="ECO:0000313" key="3">
    <source>
        <dbReference type="EMBL" id="NOT35416.1"/>
    </source>
</evidence>
<gene>
    <name evidence="3" type="ORF">HOP12_14825</name>
</gene>
<dbReference type="SUPFAM" id="SSF81606">
    <property type="entry name" value="PP2C-like"/>
    <property type="match status" value="1"/>
</dbReference>
<organism evidence="3 4">
    <name type="scientific">Eiseniibacteriota bacterium</name>
    <dbReference type="NCBI Taxonomy" id="2212470"/>
    <lineage>
        <taxon>Bacteria</taxon>
        <taxon>Candidatus Eiseniibacteriota</taxon>
    </lineage>
</organism>
<dbReference type="InterPro" id="IPR052016">
    <property type="entry name" value="Bact_Sigma-Reg"/>
</dbReference>
<dbReference type="SMART" id="SM00331">
    <property type="entry name" value="PP2C_SIG"/>
    <property type="match status" value="1"/>
</dbReference>
<sequence>MIESKAFYRRIEAALREVGQSATAQRFAEGLAPHLLQHLGGPIGVTGLQLYCLDGACFARAAEWGDRFPNLGEELDARLRVESEDPISDLPWAGEMRLGRVGLLPISDDGSDPLLALIAPPAGELRGVPSRGEFASVLSSIRYAILQHRHRSELEGLFEQARAVQMSLLPAGRPTFADYDICAVCLPAQSVGGDVYDFLPLDEESLAIAIADASGHGLPAALQARDVITGLRMGVQRDLKVTRMIEKLNRVIHQSGLTTRFVSMVFGELERNGNFSYVNAGHPAPLLIDDRGIHELSVGGMILGPDPKALYKLGFAHLDRGSALVLFSDGVPELGTESGTPFGDAGLREWLTEWREGPCDHAINDLLVRLRAYAEGESFEDDVTIVMVRRPK</sequence>
<reference evidence="3 4" key="1">
    <citation type="submission" date="2020-04" db="EMBL/GenBank/DDBJ databases">
        <title>Metagenomic profiling of ammonia- and methane-oxidizing microorganisms in a Dutch drinking water treatment plant.</title>
        <authorList>
            <person name="Poghosyan L."/>
            <person name="Leucker S."/>
        </authorList>
    </citation>
    <scope>NUCLEOTIDE SEQUENCE [LARGE SCALE GENOMIC DNA]</scope>
    <source>
        <strain evidence="3">S-RSF-IL-03</strain>
    </source>
</reference>
<evidence type="ECO:0000259" key="2">
    <source>
        <dbReference type="SMART" id="SM00331"/>
    </source>
</evidence>
<dbReference type="EMBL" id="JABFRW010000194">
    <property type="protein sequence ID" value="NOT35416.1"/>
    <property type="molecule type" value="Genomic_DNA"/>
</dbReference>
<accession>A0A849SLD9</accession>
<dbReference type="InterPro" id="IPR036457">
    <property type="entry name" value="PPM-type-like_dom_sf"/>
</dbReference>
<keyword evidence="1" id="KW-0378">Hydrolase</keyword>
<comment type="caution">
    <text evidence="3">The sequence shown here is derived from an EMBL/GenBank/DDBJ whole genome shotgun (WGS) entry which is preliminary data.</text>
</comment>